<keyword evidence="7 10" id="KW-0472">Membrane</keyword>
<feature type="transmembrane region" description="Helical" evidence="10">
    <location>
        <begin position="237"/>
        <end position="259"/>
    </location>
</feature>
<dbReference type="PRINTS" id="PR00245">
    <property type="entry name" value="OLFACTORYR"/>
</dbReference>
<feature type="transmembrane region" description="Helical" evidence="10">
    <location>
        <begin position="103"/>
        <end position="125"/>
    </location>
</feature>
<keyword evidence="2 10" id="KW-1003">Cell membrane</keyword>
<accession>A0AAV3ANL4</accession>
<dbReference type="GO" id="GO:0005886">
    <property type="term" value="C:plasma membrane"/>
    <property type="evidence" value="ECO:0007669"/>
    <property type="project" value="UniProtKB-SubCell"/>
</dbReference>
<dbReference type="FunFam" id="1.20.1070.10:FF:000001">
    <property type="entry name" value="Olfactory receptor"/>
    <property type="match status" value="1"/>
</dbReference>
<organism evidence="12 13">
    <name type="scientific">Pyxicephalus adspersus</name>
    <name type="common">African bullfrog</name>
    <dbReference type="NCBI Taxonomy" id="30357"/>
    <lineage>
        <taxon>Eukaryota</taxon>
        <taxon>Metazoa</taxon>
        <taxon>Chordata</taxon>
        <taxon>Craniata</taxon>
        <taxon>Vertebrata</taxon>
        <taxon>Euteleostomi</taxon>
        <taxon>Amphibia</taxon>
        <taxon>Batrachia</taxon>
        <taxon>Anura</taxon>
        <taxon>Neobatrachia</taxon>
        <taxon>Ranoidea</taxon>
        <taxon>Pyxicephalidae</taxon>
        <taxon>Pyxicephalinae</taxon>
        <taxon>Pyxicephalus</taxon>
    </lineage>
</organism>
<name>A0AAV3ANL4_PYXAD</name>
<evidence type="ECO:0000313" key="13">
    <source>
        <dbReference type="Proteomes" id="UP001181693"/>
    </source>
</evidence>
<comment type="caution">
    <text evidence="12">The sequence shown here is derived from an EMBL/GenBank/DDBJ whole genome shotgun (WGS) entry which is preliminary data.</text>
</comment>
<dbReference type="EMBL" id="DYDO01000004">
    <property type="protein sequence ID" value="DBA25577.1"/>
    <property type="molecule type" value="Genomic_DNA"/>
</dbReference>
<dbReference type="InterPro" id="IPR000725">
    <property type="entry name" value="Olfact_rcpt"/>
</dbReference>
<reference evidence="12" key="1">
    <citation type="thesis" date="2020" institute="ProQuest LLC" country="789 East Eisenhower Parkway, Ann Arbor, MI, USA">
        <title>Comparative Genomics and Chromosome Evolution.</title>
        <authorList>
            <person name="Mudd A.B."/>
        </authorList>
    </citation>
    <scope>NUCLEOTIDE SEQUENCE</scope>
    <source>
        <strain evidence="12">1538</strain>
        <tissue evidence="12">Blood</tissue>
    </source>
</reference>
<feature type="transmembrane region" description="Helical" evidence="10">
    <location>
        <begin position="199"/>
        <end position="225"/>
    </location>
</feature>
<keyword evidence="8 9" id="KW-0807">Transducer</keyword>
<feature type="transmembrane region" description="Helical" evidence="10">
    <location>
        <begin position="60"/>
        <end position="83"/>
    </location>
</feature>
<dbReference type="AlphaFoldDB" id="A0AAV3ANL4"/>
<keyword evidence="6 10" id="KW-1133">Transmembrane helix</keyword>
<comment type="similarity">
    <text evidence="9">Belongs to the G-protein coupled receptor 1 family.</text>
</comment>
<dbReference type="Gene3D" id="1.20.1070.10">
    <property type="entry name" value="Rhodopsin 7-helix transmembrane proteins"/>
    <property type="match status" value="1"/>
</dbReference>
<feature type="transmembrane region" description="Helical" evidence="10">
    <location>
        <begin position="146"/>
        <end position="167"/>
    </location>
</feature>
<dbReference type="PROSITE" id="PS00237">
    <property type="entry name" value="G_PROTEIN_RECEP_F1_1"/>
    <property type="match status" value="1"/>
</dbReference>
<evidence type="ECO:0000313" key="12">
    <source>
        <dbReference type="EMBL" id="DBA25577.1"/>
    </source>
</evidence>
<evidence type="ECO:0000256" key="4">
    <source>
        <dbReference type="ARBA" id="ARBA00022692"/>
    </source>
</evidence>
<evidence type="ECO:0000256" key="3">
    <source>
        <dbReference type="ARBA" id="ARBA00022606"/>
    </source>
</evidence>
<keyword evidence="9" id="KW-0675">Receptor</keyword>
<evidence type="ECO:0000256" key="9">
    <source>
        <dbReference type="RuleBase" id="RU000688"/>
    </source>
</evidence>
<comment type="subcellular location">
    <subcellularLocation>
        <location evidence="1 10">Cell membrane</location>
        <topology evidence="1 10">Multi-pass membrane protein</topology>
    </subcellularLocation>
</comment>
<evidence type="ECO:0000256" key="7">
    <source>
        <dbReference type="ARBA" id="ARBA00023136"/>
    </source>
</evidence>
<evidence type="ECO:0000256" key="5">
    <source>
        <dbReference type="ARBA" id="ARBA00022725"/>
    </source>
</evidence>
<evidence type="ECO:0000256" key="8">
    <source>
        <dbReference type="ARBA" id="ARBA00023224"/>
    </source>
</evidence>
<keyword evidence="13" id="KW-1185">Reference proteome</keyword>
<feature type="transmembrane region" description="Helical" evidence="10">
    <location>
        <begin position="271"/>
        <end position="290"/>
    </location>
</feature>
<dbReference type="SUPFAM" id="SSF81321">
    <property type="entry name" value="Family A G protein-coupled receptor-like"/>
    <property type="match status" value="1"/>
</dbReference>
<keyword evidence="5 10" id="KW-0552">Olfaction</keyword>
<dbReference type="GO" id="GO:0004930">
    <property type="term" value="F:G protein-coupled receptor activity"/>
    <property type="evidence" value="ECO:0007669"/>
    <property type="project" value="UniProtKB-KW"/>
</dbReference>
<feature type="domain" description="G-protein coupled receptors family 1 profile" evidence="11">
    <location>
        <begin position="41"/>
        <end position="288"/>
    </location>
</feature>
<feature type="transmembrane region" description="Helical" evidence="10">
    <location>
        <begin position="20"/>
        <end position="48"/>
    </location>
</feature>
<keyword evidence="9" id="KW-0297">G-protein coupled receptor</keyword>
<evidence type="ECO:0000259" key="11">
    <source>
        <dbReference type="PROSITE" id="PS50262"/>
    </source>
</evidence>
<evidence type="ECO:0000256" key="10">
    <source>
        <dbReference type="RuleBase" id="RU363047"/>
    </source>
</evidence>
<gene>
    <name evidence="12" type="ORF">GDO54_009952</name>
</gene>
<evidence type="ECO:0000256" key="6">
    <source>
        <dbReference type="ARBA" id="ARBA00022989"/>
    </source>
</evidence>
<evidence type="ECO:0000256" key="1">
    <source>
        <dbReference type="ARBA" id="ARBA00004651"/>
    </source>
</evidence>
<keyword evidence="4 9" id="KW-0812">Transmembrane</keyword>
<dbReference type="CDD" id="cd13954">
    <property type="entry name" value="7tmA_OR"/>
    <property type="match status" value="1"/>
</dbReference>
<dbReference type="Proteomes" id="UP001181693">
    <property type="component" value="Unassembled WGS sequence"/>
</dbReference>
<dbReference type="InterPro" id="IPR000276">
    <property type="entry name" value="GPCR_Rhodpsn"/>
</dbReference>
<dbReference type="PRINTS" id="PR00237">
    <property type="entry name" value="GPCRRHODOPSN"/>
</dbReference>
<dbReference type="InterPro" id="IPR017452">
    <property type="entry name" value="GPCR_Rhodpsn_7TM"/>
</dbReference>
<protein>
    <recommendedName>
        <fullName evidence="10">Olfactory receptor</fullName>
    </recommendedName>
</protein>
<dbReference type="PANTHER" id="PTHR26453">
    <property type="entry name" value="OLFACTORY RECEPTOR"/>
    <property type="match status" value="1"/>
</dbReference>
<dbReference type="Pfam" id="PF13853">
    <property type="entry name" value="7tm_4"/>
    <property type="match status" value="1"/>
</dbReference>
<dbReference type="GO" id="GO:0004984">
    <property type="term" value="F:olfactory receptor activity"/>
    <property type="evidence" value="ECO:0007669"/>
    <property type="project" value="InterPro"/>
</dbReference>
<evidence type="ECO:0000256" key="2">
    <source>
        <dbReference type="ARBA" id="ARBA00022475"/>
    </source>
</evidence>
<keyword evidence="3 10" id="KW-0716">Sensory transduction</keyword>
<sequence>MSPGNQTSLREFILVGFPRNMQICLIFSISLFLIYLLTILGNSLLICAVFMSSKLHTPMYFFLCNLSILDLCYSSISAPQMLFVVLSRERTISVLGCTVQMNIGHFLGSAECLLLAVMAYDRYIAICSPLYYSNIMNWKMCRNTTIIVWIGGFVTSVVPNIIKPLIFCTENRLDHFMCEILALLKIACGNHVIFQLRLFIVSLLILLAPFGFIVVSYVLIISTILKIQSNEGRSKAFSTCASHLIVVSMFYGTVVTMYMGQINSMSSILKYIFLIYGVFTPVLNPLIYSLRNNEVKQAFVTKLKHFSYPDID</sequence>
<dbReference type="PROSITE" id="PS50262">
    <property type="entry name" value="G_PROTEIN_RECEP_F1_2"/>
    <property type="match status" value="1"/>
</dbReference>
<proteinExistence type="inferred from homology"/>